<comment type="similarity">
    <text evidence="1">Belongs to the peptidase S10 family.</text>
</comment>
<evidence type="ECO:0000256" key="1">
    <source>
        <dbReference type="ARBA" id="ARBA00009431"/>
    </source>
</evidence>
<dbReference type="GO" id="GO:0004185">
    <property type="term" value="F:serine-type carboxypeptidase activity"/>
    <property type="evidence" value="ECO:0007669"/>
    <property type="project" value="InterPro"/>
</dbReference>
<dbReference type="AlphaFoldDB" id="A0AAP0S9B7"/>
<dbReference type="Proteomes" id="UP001415857">
    <property type="component" value="Unassembled WGS sequence"/>
</dbReference>
<reference evidence="2 3" key="1">
    <citation type="journal article" date="2024" name="Plant J.">
        <title>Genome sequences and population genomics reveal climatic adaptation and genomic divergence between two closely related sweetgum species.</title>
        <authorList>
            <person name="Xu W.Q."/>
            <person name="Ren C.Q."/>
            <person name="Zhang X.Y."/>
            <person name="Comes H.P."/>
            <person name="Liu X.H."/>
            <person name="Li Y.G."/>
            <person name="Kettle C.J."/>
            <person name="Jalonen R."/>
            <person name="Gaisberger H."/>
            <person name="Ma Y.Z."/>
            <person name="Qiu Y.X."/>
        </authorList>
    </citation>
    <scope>NUCLEOTIDE SEQUENCE [LARGE SCALE GENOMIC DNA]</scope>
    <source>
        <strain evidence="2">Hangzhou</strain>
    </source>
</reference>
<name>A0AAP0S9B7_LIQFO</name>
<dbReference type="Gene3D" id="3.40.50.12670">
    <property type="match status" value="1"/>
</dbReference>
<dbReference type="GO" id="GO:0016747">
    <property type="term" value="F:acyltransferase activity, transferring groups other than amino-acyl groups"/>
    <property type="evidence" value="ECO:0007669"/>
    <property type="project" value="TreeGrafter"/>
</dbReference>
<sequence length="282" mass="31680">MVGNGVTEGEFDGDAALVPFAHGMGLISNDIYKDVVASCNGNYYNNVSDSCYKNLERVDQALDGLNIYNILEPCYYSLENNNTAKGNTSLPLSFMQLGVTEKPLPVRKRIFGRSWPFRAPVRDGLVPSWPELMSNNIRVPCFNDEVATLWLNNEAVRKAIHAAPESEAGPWSLCNDLYYIHDAGSMIPYHKNLTIKGYRALIYSPSKATSIKSPLPPQPKEGKGWGVGKFQYALSQCSIKGETRWKMSALINTWPCRKKTKWRPRFVRAIHGDPSMDKITWI</sequence>
<dbReference type="Pfam" id="PF00450">
    <property type="entry name" value="Peptidase_S10"/>
    <property type="match status" value="1"/>
</dbReference>
<gene>
    <name evidence="2" type="ORF">L1049_021247</name>
</gene>
<dbReference type="Gene3D" id="3.40.50.1820">
    <property type="entry name" value="alpha/beta hydrolase"/>
    <property type="match status" value="1"/>
</dbReference>
<dbReference type="GO" id="GO:0006508">
    <property type="term" value="P:proteolysis"/>
    <property type="evidence" value="ECO:0007669"/>
    <property type="project" value="InterPro"/>
</dbReference>
<dbReference type="PANTHER" id="PTHR11802">
    <property type="entry name" value="SERINE PROTEASE FAMILY S10 SERINE CARBOXYPEPTIDASE"/>
    <property type="match status" value="1"/>
</dbReference>
<dbReference type="EMBL" id="JBBPBK010000001">
    <property type="protein sequence ID" value="KAK9293256.1"/>
    <property type="molecule type" value="Genomic_DNA"/>
</dbReference>
<dbReference type="InterPro" id="IPR001563">
    <property type="entry name" value="Peptidase_S10"/>
</dbReference>
<keyword evidence="3" id="KW-1185">Reference proteome</keyword>
<comment type="caution">
    <text evidence="2">The sequence shown here is derived from an EMBL/GenBank/DDBJ whole genome shotgun (WGS) entry which is preliminary data.</text>
</comment>
<organism evidence="2 3">
    <name type="scientific">Liquidambar formosana</name>
    <name type="common">Formosan gum</name>
    <dbReference type="NCBI Taxonomy" id="63359"/>
    <lineage>
        <taxon>Eukaryota</taxon>
        <taxon>Viridiplantae</taxon>
        <taxon>Streptophyta</taxon>
        <taxon>Embryophyta</taxon>
        <taxon>Tracheophyta</taxon>
        <taxon>Spermatophyta</taxon>
        <taxon>Magnoliopsida</taxon>
        <taxon>eudicotyledons</taxon>
        <taxon>Gunneridae</taxon>
        <taxon>Pentapetalae</taxon>
        <taxon>Saxifragales</taxon>
        <taxon>Altingiaceae</taxon>
        <taxon>Liquidambar</taxon>
    </lineage>
</organism>
<dbReference type="GO" id="GO:0019748">
    <property type="term" value="P:secondary metabolic process"/>
    <property type="evidence" value="ECO:0007669"/>
    <property type="project" value="TreeGrafter"/>
</dbReference>
<evidence type="ECO:0000313" key="3">
    <source>
        <dbReference type="Proteomes" id="UP001415857"/>
    </source>
</evidence>
<dbReference type="SUPFAM" id="SSF53474">
    <property type="entry name" value="alpha/beta-Hydrolases"/>
    <property type="match status" value="1"/>
</dbReference>
<dbReference type="InterPro" id="IPR029058">
    <property type="entry name" value="AB_hydrolase_fold"/>
</dbReference>
<proteinExistence type="inferred from homology"/>
<protein>
    <submittedName>
        <fullName evidence="2">Uncharacterized protein</fullName>
    </submittedName>
</protein>
<evidence type="ECO:0000313" key="2">
    <source>
        <dbReference type="EMBL" id="KAK9293256.1"/>
    </source>
</evidence>
<accession>A0AAP0S9B7</accession>
<dbReference type="PANTHER" id="PTHR11802:SF346">
    <property type="entry name" value="CARBOXYPEPTIDASE"/>
    <property type="match status" value="1"/>
</dbReference>